<protein>
    <recommendedName>
        <fullName evidence="2">Sulfatase-modifying factor enzyme-like domain-containing protein</fullName>
    </recommendedName>
</protein>
<dbReference type="InterPro" id="IPR016187">
    <property type="entry name" value="CTDL_fold"/>
</dbReference>
<dbReference type="Gene3D" id="3.40.50.300">
    <property type="entry name" value="P-loop containing nucleotide triphosphate hydrolases"/>
    <property type="match status" value="1"/>
</dbReference>
<accession>A0ABP6V3I0</accession>
<evidence type="ECO:0000259" key="2">
    <source>
        <dbReference type="Pfam" id="PF03781"/>
    </source>
</evidence>
<organism evidence="3 4">
    <name type="scientific">Streptomyces osmaniensis</name>
    <dbReference type="NCBI Taxonomy" id="593134"/>
    <lineage>
        <taxon>Bacteria</taxon>
        <taxon>Bacillati</taxon>
        <taxon>Actinomycetota</taxon>
        <taxon>Actinomycetes</taxon>
        <taxon>Kitasatosporales</taxon>
        <taxon>Streptomycetaceae</taxon>
        <taxon>Streptomyces</taxon>
    </lineage>
</organism>
<keyword evidence="4" id="KW-1185">Reference proteome</keyword>
<evidence type="ECO:0000313" key="3">
    <source>
        <dbReference type="EMBL" id="GAA3528215.1"/>
    </source>
</evidence>
<feature type="domain" description="Sulfatase-modifying factor enzyme-like" evidence="2">
    <location>
        <begin position="537"/>
        <end position="618"/>
    </location>
</feature>
<feature type="region of interest" description="Disordered" evidence="1">
    <location>
        <begin position="568"/>
        <end position="594"/>
    </location>
</feature>
<gene>
    <name evidence="3" type="ORF">GCM10022295_07730</name>
</gene>
<proteinExistence type="predicted"/>
<dbReference type="InterPro" id="IPR027417">
    <property type="entry name" value="P-loop_NTPase"/>
</dbReference>
<dbReference type="Proteomes" id="UP001500707">
    <property type="component" value="Unassembled WGS sequence"/>
</dbReference>
<comment type="caution">
    <text evidence="3">The sequence shown here is derived from an EMBL/GenBank/DDBJ whole genome shotgun (WGS) entry which is preliminary data.</text>
</comment>
<dbReference type="EMBL" id="BAABCE010000001">
    <property type="protein sequence ID" value="GAA3528215.1"/>
    <property type="molecule type" value="Genomic_DNA"/>
</dbReference>
<sequence>MRTPVVGPEGPEAKSKEARSVADLLSELRKAAGSPSLRQIEARTGKLVEAHRQARAPRPAAPHERPTKVPVTTLSRLFRGEPITQWAQVYSVLWALCDLQQRPPQELVDTLLSLWNARYDAQPGGRALDDDRESADYRQEVRDICNRALREPSLPLRIWRPSHGTADAREALQTWLASKQRLGTIVGGVGYGKSMLAVWLAREVAQEPDGPVPVHVSARRVLDGAGQDSGAESQADVSLLRFAHPPLPQRLREGIDSGAIDAVVFLDDLDEVGALTTTGFDSPRRVLRQAFASLKSNVRIVVCCRAVALNYPDSNHAAERRALFEETECAVRQVIGPDVTASTLLGLDAVEQDEAAAFLRRQGVSDEWFASVGWPLPIELTPQLVQLLVTLGRNPREKAHELSLDQIYEQVASAWKRSVPLLERIARRDWSALLTYLEQRSAFFARPMQTSPELDRLAELAGFLSSDQLGRLRFSHFSWQEFFLARYLASEILSNRAALLSRLNLLFDSNINRFLVPQLIHGRRYRARVISQQLRVVTVGEFREFLADTRWRSGIGWGIHPVEERIRDQWRQPGDTTGPLSRDGGPLPGASDDDPVANVSWYDAERFAAWVGGRLPLGDGLVLHTRERAVPPYAWTEAWADESLAEMELQPLCQGLPTQKVSRNPDFRSHQIGIAVMTTMPSWSGFNHGSTSHLEGG</sequence>
<dbReference type="InterPro" id="IPR005532">
    <property type="entry name" value="SUMF_dom"/>
</dbReference>
<dbReference type="InterPro" id="IPR042095">
    <property type="entry name" value="SUMF_sf"/>
</dbReference>
<dbReference type="SUPFAM" id="SSF56436">
    <property type="entry name" value="C-type lectin-like"/>
    <property type="match status" value="1"/>
</dbReference>
<reference evidence="4" key="1">
    <citation type="journal article" date="2019" name="Int. J. Syst. Evol. Microbiol.">
        <title>The Global Catalogue of Microorganisms (GCM) 10K type strain sequencing project: providing services to taxonomists for standard genome sequencing and annotation.</title>
        <authorList>
            <consortium name="The Broad Institute Genomics Platform"/>
            <consortium name="The Broad Institute Genome Sequencing Center for Infectious Disease"/>
            <person name="Wu L."/>
            <person name="Ma J."/>
        </authorList>
    </citation>
    <scope>NUCLEOTIDE SEQUENCE [LARGE SCALE GENOMIC DNA]</scope>
    <source>
        <strain evidence="4">JCM 17656</strain>
    </source>
</reference>
<evidence type="ECO:0000313" key="4">
    <source>
        <dbReference type="Proteomes" id="UP001500707"/>
    </source>
</evidence>
<dbReference type="SUPFAM" id="SSF52540">
    <property type="entry name" value="P-loop containing nucleoside triphosphate hydrolases"/>
    <property type="match status" value="1"/>
</dbReference>
<dbReference type="Gene3D" id="3.90.1580.10">
    <property type="entry name" value="paralog of FGE (formylglycine-generating enzyme)"/>
    <property type="match status" value="1"/>
</dbReference>
<name>A0ABP6V3I0_9ACTN</name>
<dbReference type="Pfam" id="PF03781">
    <property type="entry name" value="FGE-sulfatase"/>
    <property type="match status" value="1"/>
</dbReference>
<evidence type="ECO:0000256" key="1">
    <source>
        <dbReference type="SAM" id="MobiDB-lite"/>
    </source>
</evidence>